<evidence type="ECO:0000313" key="6">
    <source>
        <dbReference type="Proteomes" id="UP001152523"/>
    </source>
</evidence>
<dbReference type="SUPFAM" id="SSF54695">
    <property type="entry name" value="POZ domain"/>
    <property type="match status" value="1"/>
</dbReference>
<dbReference type="PANTHER" id="PTHR32370">
    <property type="entry name" value="OS12G0117600 PROTEIN"/>
    <property type="match status" value="1"/>
</dbReference>
<dbReference type="InterPro" id="IPR043454">
    <property type="entry name" value="NPH3/RPT2-like"/>
</dbReference>
<proteinExistence type="inferred from homology"/>
<protein>
    <recommendedName>
        <fullName evidence="4">NPH3 domain-containing protein</fullName>
    </recommendedName>
</protein>
<gene>
    <name evidence="5" type="ORF">CEPIT_LOCUS16103</name>
</gene>
<dbReference type="InterPro" id="IPR011333">
    <property type="entry name" value="SKP1/BTB/POZ_sf"/>
</dbReference>
<comment type="caution">
    <text evidence="5">The sequence shown here is derived from an EMBL/GenBank/DDBJ whole genome shotgun (WGS) entry which is preliminary data.</text>
</comment>
<dbReference type="PROSITE" id="PS51649">
    <property type="entry name" value="NPH3"/>
    <property type="match status" value="1"/>
</dbReference>
<dbReference type="AlphaFoldDB" id="A0AAV0DPB6"/>
<comment type="similarity">
    <text evidence="3">Belongs to the NPH3 family.</text>
</comment>
<evidence type="ECO:0000256" key="1">
    <source>
        <dbReference type="ARBA" id="ARBA00004906"/>
    </source>
</evidence>
<keyword evidence="2" id="KW-0833">Ubl conjugation pathway</keyword>
<sequence>MPLPEELCDLLILVNGHHRFFLHQKVVSSYSGKLRKAKSSRIDFDDFPGGPEGFELVSRFCYSNGKTVRITVQNVSILHCCALFLEMTEKIHPFNLLERTQNFLEGMFYWSWHEILTSLKTCEPFFHFADSCGLITKLMNFLLAKISRNSNISLLLESPDTQRRSRASSHSSSSRNSWWFEDMAVLSPRTIEKFVNTLGAFRNENNNLIVTKFLLYYLKRATQCKNSGLISRASSNYSGIAETAVRGVILKGKAGFSCRSLFWVMRIVSGFGVSKGCRDGLEKMIGGVLEQATLDDLLVCGHNGSVYDVNLVLRLIRVFVHHNDNNVTREKMIRVGRLIDRYLGEISPDQSLKISRFLAIAESLPDHARDCFDGVYRSIDIYLESHPTLSFEERSRLCRCLNYHKLSLETCKELAKNPRIPPRIAVQALSSQRPNEPSSMKKILSENPGTQIVLYNNKGGDSFADSGHLSEGQKSDDLRVNLERMQWRVVELEKICKEMKGQMTKMVKSGTIIPTPSHGRALPRLC</sequence>
<accession>A0AAV0DPB6</accession>
<evidence type="ECO:0000313" key="5">
    <source>
        <dbReference type="EMBL" id="CAH9102746.1"/>
    </source>
</evidence>
<evidence type="ECO:0000259" key="4">
    <source>
        <dbReference type="PROSITE" id="PS51649"/>
    </source>
</evidence>
<dbReference type="InterPro" id="IPR027356">
    <property type="entry name" value="NPH3_dom"/>
</dbReference>
<dbReference type="Pfam" id="PF03000">
    <property type="entry name" value="NPH3"/>
    <property type="match status" value="1"/>
</dbReference>
<keyword evidence="6" id="KW-1185">Reference proteome</keyword>
<dbReference type="EMBL" id="CAMAPF010000117">
    <property type="protein sequence ID" value="CAH9102746.1"/>
    <property type="molecule type" value="Genomic_DNA"/>
</dbReference>
<name>A0AAV0DPB6_9ASTE</name>
<reference evidence="5" key="1">
    <citation type="submission" date="2022-07" db="EMBL/GenBank/DDBJ databases">
        <authorList>
            <person name="Macas J."/>
            <person name="Novak P."/>
            <person name="Neumann P."/>
        </authorList>
    </citation>
    <scope>NUCLEOTIDE SEQUENCE</scope>
</reference>
<organism evidence="5 6">
    <name type="scientific">Cuscuta epithymum</name>
    <dbReference type="NCBI Taxonomy" id="186058"/>
    <lineage>
        <taxon>Eukaryota</taxon>
        <taxon>Viridiplantae</taxon>
        <taxon>Streptophyta</taxon>
        <taxon>Embryophyta</taxon>
        <taxon>Tracheophyta</taxon>
        <taxon>Spermatophyta</taxon>
        <taxon>Magnoliopsida</taxon>
        <taxon>eudicotyledons</taxon>
        <taxon>Gunneridae</taxon>
        <taxon>Pentapetalae</taxon>
        <taxon>asterids</taxon>
        <taxon>lamiids</taxon>
        <taxon>Solanales</taxon>
        <taxon>Convolvulaceae</taxon>
        <taxon>Cuscuteae</taxon>
        <taxon>Cuscuta</taxon>
        <taxon>Cuscuta subgen. Cuscuta</taxon>
    </lineage>
</organism>
<feature type="domain" description="NPH3" evidence="4">
    <location>
        <begin position="177"/>
        <end position="435"/>
    </location>
</feature>
<evidence type="ECO:0000256" key="3">
    <source>
        <dbReference type="PROSITE-ProRule" id="PRU00982"/>
    </source>
</evidence>
<comment type="pathway">
    <text evidence="1">Protein modification; protein ubiquitination.</text>
</comment>
<evidence type="ECO:0000256" key="2">
    <source>
        <dbReference type="ARBA" id="ARBA00022786"/>
    </source>
</evidence>
<dbReference type="Proteomes" id="UP001152523">
    <property type="component" value="Unassembled WGS sequence"/>
</dbReference>